<proteinExistence type="predicted"/>
<accession>A0A6L5WJF0</accession>
<dbReference type="AlphaFoldDB" id="A0A6L5WJF0"/>
<dbReference type="InterPro" id="IPR007463">
    <property type="entry name" value="DUF507"/>
</dbReference>
<comment type="caution">
    <text evidence="1">The sequence shown here is derived from an EMBL/GenBank/DDBJ whole genome shotgun (WGS) entry which is preliminary data.</text>
</comment>
<dbReference type="Proteomes" id="UP000476338">
    <property type="component" value="Unassembled WGS sequence"/>
</dbReference>
<dbReference type="EMBL" id="VWSJ01000007">
    <property type="protein sequence ID" value="MSN96145.1"/>
    <property type="molecule type" value="Genomic_DNA"/>
</dbReference>
<gene>
    <name evidence="1" type="ORF">F1B92_02860</name>
</gene>
<evidence type="ECO:0000313" key="2">
    <source>
        <dbReference type="Proteomes" id="UP000476338"/>
    </source>
</evidence>
<dbReference type="Pfam" id="PF04368">
    <property type="entry name" value="DUF507"/>
    <property type="match status" value="1"/>
</dbReference>
<keyword evidence="2" id="KW-1185">Reference proteome</keyword>
<dbReference type="RefSeq" id="WP_154570412.1">
    <property type="nucleotide sequence ID" value="NZ_VWSJ01000007.1"/>
</dbReference>
<evidence type="ECO:0000313" key="1">
    <source>
        <dbReference type="EMBL" id="MSN96145.1"/>
    </source>
</evidence>
<reference evidence="1 2" key="1">
    <citation type="submission" date="2019-09" db="EMBL/GenBank/DDBJ databases">
        <authorList>
            <person name="Silva M."/>
            <person name="Pereira G."/>
            <person name="Lopes-Da-Costa L."/>
            <person name="Silva E."/>
        </authorList>
    </citation>
    <scope>NUCLEOTIDE SEQUENCE [LARGE SCALE GENOMIC DNA]</scope>
    <source>
        <strain evidence="1 2">FMV-PI01</strain>
    </source>
</reference>
<protein>
    <submittedName>
        <fullName evidence="1">DUF507 family protein</fullName>
    </submittedName>
</protein>
<name>A0A6L5WJF0_9BACT</name>
<organism evidence="1 2">
    <name type="scientific">Campylobacter portucalensis</name>
    <dbReference type="NCBI Taxonomy" id="2608384"/>
    <lineage>
        <taxon>Bacteria</taxon>
        <taxon>Pseudomonadati</taxon>
        <taxon>Campylobacterota</taxon>
        <taxon>Epsilonproteobacteria</taxon>
        <taxon>Campylobacterales</taxon>
        <taxon>Campylobacteraceae</taxon>
        <taxon>Campylobacter</taxon>
    </lineage>
</organism>
<sequence>MRIKFPHIPYISRKIAIDMLNSGFIKFNKNIESVSKVADEILREDLTKERAIEERANELLEENSENMYIMQVDRKNMFWMVKKRLADDAGFVLNHEDRYNNISHAILETSWKKDLIDYKISENKARNVIYSSIEEYLKIFVNIENLVYDTLDENKKFIPGSDEYDLEFQKLYEMELKKRGMF</sequence>
<reference evidence="1 2" key="2">
    <citation type="submission" date="2020-03" db="EMBL/GenBank/DDBJ databases">
        <title>Campylobacter portucalensis sp. nov., a new species of Campylobacter isolated from the reproductive tract of bulls.</title>
        <authorList>
            <person name="Silva M.F."/>
            <person name="Pereira G."/>
            <person name="Carneiro C."/>
            <person name="Hemphill A."/>
            <person name="Mateus L."/>
            <person name="Lopes-Da-Costa L."/>
            <person name="Silva E."/>
        </authorList>
    </citation>
    <scope>NUCLEOTIDE SEQUENCE [LARGE SCALE GENOMIC DNA]</scope>
    <source>
        <strain evidence="1 2">FMV-PI01</strain>
    </source>
</reference>